<evidence type="ECO:0000313" key="7">
    <source>
        <dbReference type="EMBL" id="CAD9411227.1"/>
    </source>
</evidence>
<keyword evidence="1" id="KW-0328">Glycosyltransferase</keyword>
<dbReference type="AlphaFoldDB" id="A0A7S2C017"/>
<keyword evidence="4" id="KW-0479">Metal-binding</keyword>
<dbReference type="GO" id="GO:0046872">
    <property type="term" value="F:metal ion binding"/>
    <property type="evidence" value="ECO:0007669"/>
    <property type="project" value="UniProtKB-KW"/>
</dbReference>
<name>A0A7S2C017_9STRA</name>
<proteinExistence type="predicted"/>
<dbReference type="InterPro" id="IPR004803">
    <property type="entry name" value="TGT"/>
</dbReference>
<feature type="domain" description="tRNA-guanine(15) transglycosylase-like" evidence="6">
    <location>
        <begin position="238"/>
        <end position="603"/>
    </location>
</feature>
<dbReference type="Pfam" id="PF01702">
    <property type="entry name" value="TGT"/>
    <property type="match status" value="1"/>
</dbReference>
<reference evidence="7" key="1">
    <citation type="submission" date="2021-01" db="EMBL/GenBank/DDBJ databases">
        <authorList>
            <person name="Corre E."/>
            <person name="Pelletier E."/>
            <person name="Niang G."/>
            <person name="Scheremetjew M."/>
            <person name="Finn R."/>
            <person name="Kale V."/>
            <person name="Holt S."/>
            <person name="Cochrane G."/>
            <person name="Meng A."/>
            <person name="Brown T."/>
            <person name="Cohen L."/>
        </authorList>
    </citation>
    <scope>NUCLEOTIDE SEQUENCE</scope>
    <source>
        <strain evidence="7">CCMP1381</strain>
    </source>
</reference>
<accession>A0A7S2C017</accession>
<feature type="region of interest" description="Disordered" evidence="5">
    <location>
        <begin position="190"/>
        <end position="209"/>
    </location>
</feature>
<dbReference type="PANTHER" id="PTHR43468:SF1">
    <property type="entry name" value="TRNA-GUANOSINE(34) QUEUINE TRANSGLYCOSYLASE"/>
    <property type="match status" value="1"/>
</dbReference>
<evidence type="ECO:0000256" key="1">
    <source>
        <dbReference type="ARBA" id="ARBA00022676"/>
    </source>
</evidence>
<gene>
    <name evidence="7" type="ORF">DSPE1174_LOCUS11117</name>
</gene>
<dbReference type="InterPro" id="IPR036511">
    <property type="entry name" value="TGT-like_sf"/>
</dbReference>
<dbReference type="SUPFAM" id="SSF51713">
    <property type="entry name" value="tRNA-guanine transglycosylase"/>
    <property type="match status" value="1"/>
</dbReference>
<dbReference type="NCBIfam" id="TIGR00430">
    <property type="entry name" value="Q_tRNA_tgt"/>
    <property type="match status" value="1"/>
</dbReference>
<dbReference type="InterPro" id="IPR002616">
    <property type="entry name" value="tRNA_ribo_trans-like"/>
</dbReference>
<organism evidence="7">
    <name type="scientific">Octactis speculum</name>
    <dbReference type="NCBI Taxonomy" id="3111310"/>
    <lineage>
        <taxon>Eukaryota</taxon>
        <taxon>Sar</taxon>
        <taxon>Stramenopiles</taxon>
        <taxon>Ochrophyta</taxon>
        <taxon>Dictyochophyceae</taxon>
        <taxon>Dictyochales</taxon>
        <taxon>Dictyochaceae</taxon>
        <taxon>Octactis</taxon>
    </lineage>
</organism>
<sequence>MRIASACRLILCAFPSSAFQPRPRRLVLGFSSFVGQHNVLTPLVSMSEPPLKRQAVAGLGTDSMDTTPASEAFLPLPTKAEISEKASDLRRLRSRVNSSTGETKEKLKETIAKEEETYKLMKLGPNRASQIKGAITTALKKIKTRQASTAPSVDGPEDVENAQLEKEVEALKAEYERTFGVSYSTVRSNKRRSLKNSTEPIDPLTPPPPPEAFADYVGGVDLSEGFRFELVHQSKKSGARVGRIHTAHGIINTPAFVPVGTNAALKAVSAEIAKDAKTQLMFVNTYHMLVHPGADVVEKAGGVHKFMNRDDPIITDSGGFQVFSLASTSGEDGPELKKKSKRNENGGGTLVKVSEEGTLFRSYHNGKLIELTPESSVAAQKQLGSDIIIPLDELPPYHVSEQRLKESVFLSHRWEARSLLAHLKNPNAAAGHRQAMYAVIHGGTNQELRGLSVDYLSSLPFDGYAIGGSLGKDREEMLELLRWLLPRLPKDKPNHLLGIADIPSVQAVVPLGVDTMDACHPTRIARHGTLLSKQGDVKINSGIYLEDFGPIDPEVETIPYSRSYVHHLFKQNEPLAMSLASEHNLRWMNALMVDVRAKIMRDEI</sequence>
<dbReference type="GO" id="GO:0006400">
    <property type="term" value="P:tRNA modification"/>
    <property type="evidence" value="ECO:0007669"/>
    <property type="project" value="InterPro"/>
</dbReference>
<dbReference type="GO" id="GO:0008479">
    <property type="term" value="F:tRNA-guanosine(34) queuine transglycosylase activity"/>
    <property type="evidence" value="ECO:0007669"/>
    <property type="project" value="InterPro"/>
</dbReference>
<evidence type="ECO:0000256" key="2">
    <source>
        <dbReference type="ARBA" id="ARBA00022679"/>
    </source>
</evidence>
<keyword evidence="3" id="KW-0819">tRNA processing</keyword>
<evidence type="ECO:0000256" key="4">
    <source>
        <dbReference type="ARBA" id="ARBA00022723"/>
    </source>
</evidence>
<evidence type="ECO:0000259" key="6">
    <source>
        <dbReference type="Pfam" id="PF01702"/>
    </source>
</evidence>
<feature type="region of interest" description="Disordered" evidence="5">
    <location>
        <begin position="327"/>
        <end position="349"/>
    </location>
</feature>
<evidence type="ECO:0000256" key="5">
    <source>
        <dbReference type="SAM" id="MobiDB-lite"/>
    </source>
</evidence>
<dbReference type="Gene3D" id="3.20.20.105">
    <property type="entry name" value="Queuine tRNA-ribosyltransferase-like"/>
    <property type="match status" value="1"/>
</dbReference>
<dbReference type="NCBIfam" id="TIGR00449">
    <property type="entry name" value="tgt_general"/>
    <property type="match status" value="1"/>
</dbReference>
<dbReference type="PANTHER" id="PTHR43468">
    <property type="match status" value="1"/>
</dbReference>
<evidence type="ECO:0000256" key="3">
    <source>
        <dbReference type="ARBA" id="ARBA00022694"/>
    </source>
</evidence>
<keyword evidence="2" id="KW-0808">Transferase</keyword>
<dbReference type="EMBL" id="HBGS01021800">
    <property type="protein sequence ID" value="CAD9411227.1"/>
    <property type="molecule type" value="Transcribed_RNA"/>
</dbReference>
<protein>
    <recommendedName>
        <fullName evidence="6">tRNA-guanine(15) transglycosylase-like domain-containing protein</fullName>
    </recommendedName>
</protein>